<name>A0A0A9FFH7_ARUDO</name>
<organism evidence="1">
    <name type="scientific">Arundo donax</name>
    <name type="common">Giant reed</name>
    <name type="synonym">Donax arundinaceus</name>
    <dbReference type="NCBI Taxonomy" id="35708"/>
    <lineage>
        <taxon>Eukaryota</taxon>
        <taxon>Viridiplantae</taxon>
        <taxon>Streptophyta</taxon>
        <taxon>Embryophyta</taxon>
        <taxon>Tracheophyta</taxon>
        <taxon>Spermatophyta</taxon>
        <taxon>Magnoliopsida</taxon>
        <taxon>Liliopsida</taxon>
        <taxon>Poales</taxon>
        <taxon>Poaceae</taxon>
        <taxon>PACMAD clade</taxon>
        <taxon>Arundinoideae</taxon>
        <taxon>Arundineae</taxon>
        <taxon>Arundo</taxon>
    </lineage>
</organism>
<proteinExistence type="predicted"/>
<protein>
    <submittedName>
        <fullName evidence="1">Uncharacterized protein</fullName>
    </submittedName>
</protein>
<reference evidence="1" key="2">
    <citation type="journal article" date="2015" name="Data Brief">
        <title>Shoot transcriptome of the giant reed, Arundo donax.</title>
        <authorList>
            <person name="Barrero R.A."/>
            <person name="Guerrero F.D."/>
            <person name="Moolhuijzen P."/>
            <person name="Goolsby J.A."/>
            <person name="Tidwell J."/>
            <person name="Bellgard S.E."/>
            <person name="Bellgard M.I."/>
        </authorList>
    </citation>
    <scope>NUCLEOTIDE SEQUENCE</scope>
    <source>
        <tissue evidence="1">Shoot tissue taken approximately 20 cm above the soil surface</tissue>
    </source>
</reference>
<accession>A0A0A9FFH7</accession>
<sequence>MWRRRGLCPRRS</sequence>
<evidence type="ECO:0000313" key="1">
    <source>
        <dbReference type="EMBL" id="JAE09979.1"/>
    </source>
</evidence>
<dbReference type="EMBL" id="GBRH01187917">
    <property type="protein sequence ID" value="JAE09979.1"/>
    <property type="molecule type" value="Transcribed_RNA"/>
</dbReference>
<reference evidence="1" key="1">
    <citation type="submission" date="2014-09" db="EMBL/GenBank/DDBJ databases">
        <authorList>
            <person name="Magalhaes I.L.F."/>
            <person name="Oliveira U."/>
            <person name="Santos F.R."/>
            <person name="Vidigal T.H.D.A."/>
            <person name="Brescovit A.D."/>
            <person name="Santos A.J."/>
        </authorList>
    </citation>
    <scope>NUCLEOTIDE SEQUENCE</scope>
    <source>
        <tissue evidence="1">Shoot tissue taken approximately 20 cm above the soil surface</tissue>
    </source>
</reference>